<dbReference type="InterPro" id="IPR050267">
    <property type="entry name" value="Anti-sigma-factor_SerPK"/>
</dbReference>
<name>A0A8J3B8W4_9ACTN</name>
<dbReference type="InterPro" id="IPR003594">
    <property type="entry name" value="HATPase_dom"/>
</dbReference>
<feature type="domain" description="Histidine kinase/HSP90-like ATPase" evidence="2">
    <location>
        <begin position="214"/>
        <end position="321"/>
    </location>
</feature>
<dbReference type="Gene3D" id="3.30.565.10">
    <property type="entry name" value="Histidine kinase-like ATPase, C-terminal domain"/>
    <property type="match status" value="1"/>
</dbReference>
<proteinExistence type="predicted"/>
<dbReference type="InterPro" id="IPR036890">
    <property type="entry name" value="HATPase_C_sf"/>
</dbReference>
<gene>
    <name evidence="4" type="ORF">GCM10010123_34670</name>
</gene>
<reference evidence="4" key="1">
    <citation type="journal article" date="2014" name="Int. J. Syst. Evol. Microbiol.">
        <title>Complete genome sequence of Corynebacterium casei LMG S-19264T (=DSM 44701T), isolated from a smear-ripened cheese.</title>
        <authorList>
            <consortium name="US DOE Joint Genome Institute (JGI-PGF)"/>
            <person name="Walter F."/>
            <person name="Albersmeier A."/>
            <person name="Kalinowski J."/>
            <person name="Ruckert C."/>
        </authorList>
    </citation>
    <scope>NUCLEOTIDE SEQUENCE</scope>
    <source>
        <strain evidence="4">JCM 3090</strain>
    </source>
</reference>
<evidence type="ECO:0000259" key="3">
    <source>
        <dbReference type="Pfam" id="PF14417"/>
    </source>
</evidence>
<dbReference type="Pfam" id="PF13581">
    <property type="entry name" value="HATPase_c_2"/>
    <property type="match status" value="1"/>
</dbReference>
<dbReference type="Pfam" id="PF14417">
    <property type="entry name" value="MEDS"/>
    <property type="match status" value="1"/>
</dbReference>
<accession>A0A8J3B8W4</accession>
<dbReference type="EMBL" id="BMQB01000008">
    <property type="protein sequence ID" value="GGK01829.1"/>
    <property type="molecule type" value="Genomic_DNA"/>
</dbReference>
<evidence type="ECO:0000259" key="2">
    <source>
        <dbReference type="Pfam" id="PF13581"/>
    </source>
</evidence>
<dbReference type="RefSeq" id="WP_229784195.1">
    <property type="nucleotide sequence ID" value="NZ_BMQB01000008.1"/>
</dbReference>
<sequence length="325" mass="34190">MRETERPRPHDGGRTTVRSPAALDHAALLYADGFEYAVGVTEFVRSALADGRPVLVAVPGARVDLLRGALADVADRVTFADLAVAGRNPGRIIPEVLLTFAAAHPRQRIAVLGEPVWAGRSAMEYPACAAHEALLNVVLADRAAAVLCPYDVAALEPAVLADAARTHPVLVERGVRRLSGAYGDPLATARDFNRALPEPPADAARLAFAGELELGAVRRFVLGRGDAAGLDPDRLDDLTAAVNELAANSVEHAGGGGVVTLWREGPVVVCQVDDAGHLADPLAGRLPRPAHLPRGRGLLLANRLCDLVRVYTRPGGTSVRLHLAA</sequence>
<dbReference type="AlphaFoldDB" id="A0A8J3B8W4"/>
<comment type="caution">
    <text evidence="4">The sequence shown here is derived from an EMBL/GenBank/DDBJ whole genome shotgun (WGS) entry which is preliminary data.</text>
</comment>
<organism evidence="4 5">
    <name type="scientific">Pilimelia anulata</name>
    <dbReference type="NCBI Taxonomy" id="53371"/>
    <lineage>
        <taxon>Bacteria</taxon>
        <taxon>Bacillati</taxon>
        <taxon>Actinomycetota</taxon>
        <taxon>Actinomycetes</taxon>
        <taxon>Micromonosporales</taxon>
        <taxon>Micromonosporaceae</taxon>
        <taxon>Pilimelia</taxon>
    </lineage>
</organism>
<keyword evidence="1" id="KW-0808">Transferase</keyword>
<evidence type="ECO:0000313" key="4">
    <source>
        <dbReference type="EMBL" id="GGK01829.1"/>
    </source>
</evidence>
<reference evidence="4" key="2">
    <citation type="submission" date="2020-09" db="EMBL/GenBank/DDBJ databases">
        <authorList>
            <person name="Sun Q."/>
            <person name="Ohkuma M."/>
        </authorList>
    </citation>
    <scope>NUCLEOTIDE SEQUENCE</scope>
    <source>
        <strain evidence="4">JCM 3090</strain>
    </source>
</reference>
<dbReference type="InterPro" id="IPR025847">
    <property type="entry name" value="MEDS_domain"/>
</dbReference>
<dbReference type="NCBIfam" id="NF041045">
    <property type="entry name" value="RsbA_anti_sig"/>
    <property type="match status" value="1"/>
</dbReference>
<protein>
    <submittedName>
        <fullName evidence="4">Anti-sigma regulatory factor</fullName>
    </submittedName>
</protein>
<keyword evidence="1" id="KW-0723">Serine/threonine-protein kinase</keyword>
<dbReference type="SUPFAM" id="SSF55874">
    <property type="entry name" value="ATPase domain of HSP90 chaperone/DNA topoisomerase II/histidine kinase"/>
    <property type="match status" value="1"/>
</dbReference>
<keyword evidence="5" id="KW-1185">Reference proteome</keyword>
<dbReference type="PANTHER" id="PTHR35526">
    <property type="entry name" value="ANTI-SIGMA-F FACTOR RSBW-RELATED"/>
    <property type="match status" value="1"/>
</dbReference>
<dbReference type="InterPro" id="IPR047718">
    <property type="entry name" value="RsbA-like_anti_sig"/>
</dbReference>
<keyword evidence="1" id="KW-0418">Kinase</keyword>
<dbReference type="Proteomes" id="UP000649739">
    <property type="component" value="Unassembled WGS sequence"/>
</dbReference>
<feature type="domain" description="MEDS" evidence="3">
    <location>
        <begin position="24"/>
        <end position="168"/>
    </location>
</feature>
<dbReference type="PANTHER" id="PTHR35526:SF3">
    <property type="entry name" value="ANTI-SIGMA-F FACTOR RSBW"/>
    <property type="match status" value="1"/>
</dbReference>
<dbReference type="GO" id="GO:0004674">
    <property type="term" value="F:protein serine/threonine kinase activity"/>
    <property type="evidence" value="ECO:0007669"/>
    <property type="project" value="UniProtKB-KW"/>
</dbReference>
<dbReference type="CDD" id="cd16936">
    <property type="entry name" value="HATPase_RsbW-like"/>
    <property type="match status" value="1"/>
</dbReference>
<evidence type="ECO:0000313" key="5">
    <source>
        <dbReference type="Proteomes" id="UP000649739"/>
    </source>
</evidence>
<evidence type="ECO:0000256" key="1">
    <source>
        <dbReference type="ARBA" id="ARBA00022527"/>
    </source>
</evidence>